<dbReference type="VEuPathDB" id="FungiDB:VP01_1416g3"/>
<dbReference type="EMBL" id="LAVV01004632">
    <property type="protein sequence ID" value="KNZ61341.1"/>
    <property type="molecule type" value="Genomic_DNA"/>
</dbReference>
<accession>A0A0L6VKR6</accession>
<evidence type="ECO:0000313" key="1">
    <source>
        <dbReference type="EMBL" id="KNZ61341.1"/>
    </source>
</evidence>
<sequence>MINLRESTFTQVPWKQPWCYFLNGINYFIRSQLLSAQNSFKGVTKLLNNCLEAHLEKISALYCQKKLNKLKYIGKIFRDFH</sequence>
<dbReference type="Proteomes" id="UP000037035">
    <property type="component" value="Unassembled WGS sequence"/>
</dbReference>
<reference evidence="1 2" key="1">
    <citation type="submission" date="2015-08" db="EMBL/GenBank/DDBJ databases">
        <title>Next Generation Sequencing and Analysis of the Genome of Puccinia sorghi L Schw, the Causal Agent of Maize Common Rust.</title>
        <authorList>
            <person name="Rochi L."/>
            <person name="Burguener G."/>
            <person name="Darino M."/>
            <person name="Turjanski A."/>
            <person name="Kreff E."/>
            <person name="Dieguez M.J."/>
            <person name="Sacco F."/>
        </authorList>
    </citation>
    <scope>NUCLEOTIDE SEQUENCE [LARGE SCALE GENOMIC DNA]</scope>
    <source>
        <strain evidence="1 2">RO10H11247</strain>
    </source>
</reference>
<evidence type="ECO:0000313" key="2">
    <source>
        <dbReference type="Proteomes" id="UP000037035"/>
    </source>
</evidence>
<proteinExistence type="predicted"/>
<comment type="caution">
    <text evidence="1">The sequence shown here is derived from an EMBL/GenBank/DDBJ whole genome shotgun (WGS) entry which is preliminary data.</text>
</comment>
<gene>
    <name evidence="1" type="ORF">VP01_1416g3</name>
</gene>
<protein>
    <submittedName>
        <fullName evidence="1">Uncharacterized protein</fullName>
    </submittedName>
</protein>
<dbReference type="AlphaFoldDB" id="A0A0L6VKR6"/>
<keyword evidence="2" id="KW-1185">Reference proteome</keyword>
<organism evidence="1 2">
    <name type="scientific">Puccinia sorghi</name>
    <dbReference type="NCBI Taxonomy" id="27349"/>
    <lineage>
        <taxon>Eukaryota</taxon>
        <taxon>Fungi</taxon>
        <taxon>Dikarya</taxon>
        <taxon>Basidiomycota</taxon>
        <taxon>Pucciniomycotina</taxon>
        <taxon>Pucciniomycetes</taxon>
        <taxon>Pucciniales</taxon>
        <taxon>Pucciniaceae</taxon>
        <taxon>Puccinia</taxon>
    </lineage>
</organism>
<name>A0A0L6VKR6_9BASI</name>